<accession>A0A9W9KNR1</accession>
<dbReference type="AlphaFoldDB" id="A0A9W9KNR1"/>
<feature type="compositionally biased region" description="Basic and acidic residues" evidence="1">
    <location>
        <begin position="22"/>
        <end position="54"/>
    </location>
</feature>
<feature type="region of interest" description="Disordered" evidence="1">
    <location>
        <begin position="13"/>
        <end position="54"/>
    </location>
</feature>
<comment type="caution">
    <text evidence="2">The sequence shown here is derived from an EMBL/GenBank/DDBJ whole genome shotgun (WGS) entry which is preliminary data.</text>
</comment>
<dbReference type="GeneID" id="81351805"/>
<organism evidence="2 3">
    <name type="scientific">Penicillium argentinense</name>
    <dbReference type="NCBI Taxonomy" id="1131581"/>
    <lineage>
        <taxon>Eukaryota</taxon>
        <taxon>Fungi</taxon>
        <taxon>Dikarya</taxon>
        <taxon>Ascomycota</taxon>
        <taxon>Pezizomycotina</taxon>
        <taxon>Eurotiomycetes</taxon>
        <taxon>Eurotiomycetidae</taxon>
        <taxon>Eurotiales</taxon>
        <taxon>Aspergillaceae</taxon>
        <taxon>Penicillium</taxon>
    </lineage>
</organism>
<sequence length="87" mass="9821">MFLPDGIYQQHSSVSFARKGPAPKDDTHPQMGDHEDPPKLKIDKGFNGDSSQKQKTDASTFYEYGVKDLFSPVVFHLSAFGILWSRF</sequence>
<reference evidence="2" key="1">
    <citation type="submission" date="2022-11" db="EMBL/GenBank/DDBJ databases">
        <authorList>
            <person name="Petersen C."/>
        </authorList>
    </citation>
    <scope>NUCLEOTIDE SEQUENCE</scope>
    <source>
        <strain evidence="2">IBT 30761</strain>
    </source>
</reference>
<evidence type="ECO:0000313" key="3">
    <source>
        <dbReference type="Proteomes" id="UP001149074"/>
    </source>
</evidence>
<dbReference type="EMBL" id="JAPQKI010000001">
    <property type="protein sequence ID" value="KAJ5112277.1"/>
    <property type="molecule type" value="Genomic_DNA"/>
</dbReference>
<evidence type="ECO:0000313" key="2">
    <source>
        <dbReference type="EMBL" id="KAJ5112277.1"/>
    </source>
</evidence>
<evidence type="ECO:0000256" key="1">
    <source>
        <dbReference type="SAM" id="MobiDB-lite"/>
    </source>
</evidence>
<proteinExistence type="predicted"/>
<dbReference type="RefSeq" id="XP_056480050.1">
    <property type="nucleotide sequence ID" value="XM_056612826.1"/>
</dbReference>
<gene>
    <name evidence="2" type="ORF">N7532_000322</name>
</gene>
<reference evidence="2" key="2">
    <citation type="journal article" date="2023" name="IMA Fungus">
        <title>Comparative genomic study of the Penicillium genus elucidates a diverse pangenome and 15 lateral gene transfer events.</title>
        <authorList>
            <person name="Petersen C."/>
            <person name="Sorensen T."/>
            <person name="Nielsen M.R."/>
            <person name="Sondergaard T.E."/>
            <person name="Sorensen J.L."/>
            <person name="Fitzpatrick D.A."/>
            <person name="Frisvad J.C."/>
            <person name="Nielsen K.L."/>
        </authorList>
    </citation>
    <scope>NUCLEOTIDE SEQUENCE</scope>
    <source>
        <strain evidence="2">IBT 30761</strain>
    </source>
</reference>
<dbReference type="Proteomes" id="UP001149074">
    <property type="component" value="Unassembled WGS sequence"/>
</dbReference>
<name>A0A9W9KNR1_9EURO</name>
<keyword evidence="3" id="KW-1185">Reference proteome</keyword>
<protein>
    <submittedName>
        <fullName evidence="2">Uncharacterized protein</fullName>
    </submittedName>
</protein>